<dbReference type="Proteomes" id="UP000250140">
    <property type="component" value="Unassembled WGS sequence"/>
</dbReference>
<dbReference type="AlphaFoldDB" id="A0A8E2EMX4"/>
<accession>A0A8E2EMX4</accession>
<organism evidence="1 2">
    <name type="scientific">Glonium stellatum</name>
    <dbReference type="NCBI Taxonomy" id="574774"/>
    <lineage>
        <taxon>Eukaryota</taxon>
        <taxon>Fungi</taxon>
        <taxon>Dikarya</taxon>
        <taxon>Ascomycota</taxon>
        <taxon>Pezizomycotina</taxon>
        <taxon>Dothideomycetes</taxon>
        <taxon>Pleosporomycetidae</taxon>
        <taxon>Gloniales</taxon>
        <taxon>Gloniaceae</taxon>
        <taxon>Glonium</taxon>
    </lineage>
</organism>
<protein>
    <submittedName>
        <fullName evidence="1">Uncharacterized protein</fullName>
    </submittedName>
</protein>
<dbReference type="OrthoDB" id="3781185at2759"/>
<reference evidence="1 2" key="1">
    <citation type="journal article" date="2016" name="Nat. Commun.">
        <title>Ectomycorrhizal ecology is imprinted in the genome of the dominant symbiotic fungus Cenococcum geophilum.</title>
        <authorList>
            <consortium name="DOE Joint Genome Institute"/>
            <person name="Peter M."/>
            <person name="Kohler A."/>
            <person name="Ohm R.A."/>
            <person name="Kuo A."/>
            <person name="Krutzmann J."/>
            <person name="Morin E."/>
            <person name="Arend M."/>
            <person name="Barry K.W."/>
            <person name="Binder M."/>
            <person name="Choi C."/>
            <person name="Clum A."/>
            <person name="Copeland A."/>
            <person name="Grisel N."/>
            <person name="Haridas S."/>
            <person name="Kipfer T."/>
            <person name="LaButti K."/>
            <person name="Lindquist E."/>
            <person name="Lipzen A."/>
            <person name="Maire R."/>
            <person name="Meier B."/>
            <person name="Mihaltcheva S."/>
            <person name="Molinier V."/>
            <person name="Murat C."/>
            <person name="Poggeler S."/>
            <person name="Quandt C.A."/>
            <person name="Sperisen C."/>
            <person name="Tritt A."/>
            <person name="Tisserant E."/>
            <person name="Crous P.W."/>
            <person name="Henrissat B."/>
            <person name="Nehls U."/>
            <person name="Egli S."/>
            <person name="Spatafora J.W."/>
            <person name="Grigoriev I.V."/>
            <person name="Martin F.M."/>
        </authorList>
    </citation>
    <scope>NUCLEOTIDE SEQUENCE [LARGE SCALE GENOMIC DNA]</scope>
    <source>
        <strain evidence="1 2">CBS 207.34</strain>
    </source>
</reference>
<proteinExistence type="predicted"/>
<name>A0A8E2EMX4_9PEZI</name>
<evidence type="ECO:0000313" key="2">
    <source>
        <dbReference type="Proteomes" id="UP000250140"/>
    </source>
</evidence>
<sequence length="240" mass="28035">MNSTTDTPVTVTTVILSSPSDWNEWIEVIKSKAIVGRVWKYVNPYTKREDLPSLVEPSRPTAEDVNKDKAKISLLNTDEKAMFRVLQEDSVSRTYLIYTFNCDTTYDILVSLKQRVALSDNVRKIQLASQYAKIKRIPRNQNYEVWLQEWEKIYTECKALALPEVDGDRSVKDFVYAVDSASPGWSNYWKNELLKLEWKKERLPSFFDLIELYRNNRRMEDSQKARSPKGYFATTVQHSV</sequence>
<evidence type="ECO:0000313" key="1">
    <source>
        <dbReference type="EMBL" id="OCL01418.1"/>
    </source>
</evidence>
<keyword evidence="2" id="KW-1185">Reference proteome</keyword>
<gene>
    <name evidence="1" type="ORF">AOQ84DRAFT_383769</name>
</gene>
<dbReference type="EMBL" id="KV751136">
    <property type="protein sequence ID" value="OCL01418.1"/>
    <property type="molecule type" value="Genomic_DNA"/>
</dbReference>